<dbReference type="RefSeq" id="WP_148074849.1">
    <property type="nucleotide sequence ID" value="NZ_CP042913.1"/>
</dbReference>
<dbReference type="InterPro" id="IPR002931">
    <property type="entry name" value="Transglutaminase-like"/>
</dbReference>
<evidence type="ECO:0000313" key="3">
    <source>
        <dbReference type="Proteomes" id="UP000323917"/>
    </source>
</evidence>
<dbReference type="Proteomes" id="UP000323917">
    <property type="component" value="Chromosome"/>
</dbReference>
<evidence type="ECO:0000313" key="2">
    <source>
        <dbReference type="EMBL" id="QEG36516.1"/>
    </source>
</evidence>
<dbReference type="InterPro" id="IPR038765">
    <property type="entry name" value="Papain-like_cys_pep_sf"/>
</dbReference>
<dbReference type="InterPro" id="IPR013589">
    <property type="entry name" value="Bac_transglu_N"/>
</dbReference>
<dbReference type="OrthoDB" id="9787782at2"/>
<dbReference type="PANTHER" id="PTHR33490:SF7">
    <property type="entry name" value="BLR2979 PROTEIN"/>
    <property type="match status" value="1"/>
</dbReference>
<sequence>MKYKITHTTKYNYDAPVPVCHNVVYLTPRSTKVQSCARHRLTVNPSPATHSKRTDYFGNAVSAFSIATSHKLLQITASSSVTVLRRELPAESSTSAWEVVRDSLGTDLSAEGLANYQFAFPSPHVPIHGELADYARESFTPGRPILESLRLLNERLHADVKYDPKATTISTPILEVYEHRRGVCQDMAHLMLGSLRAIGLAARYVSGYVRTQPANGKPRLVGGDASHAWLSVYCGDAGWIDVDPTNASFPQAEHITVAWGRDFSDVCPVAGMFIGGGEHKLDVSVDVATVE</sequence>
<reference evidence="2 3" key="1">
    <citation type="submission" date="2019-08" db="EMBL/GenBank/DDBJ databases">
        <title>Deep-cultivation of Planctomycetes and their phenomic and genomic characterization uncovers novel biology.</title>
        <authorList>
            <person name="Wiegand S."/>
            <person name="Jogler M."/>
            <person name="Boedeker C."/>
            <person name="Pinto D."/>
            <person name="Vollmers J."/>
            <person name="Rivas-Marin E."/>
            <person name="Kohn T."/>
            <person name="Peeters S.H."/>
            <person name="Heuer A."/>
            <person name="Rast P."/>
            <person name="Oberbeckmann S."/>
            <person name="Bunk B."/>
            <person name="Jeske O."/>
            <person name="Meyerdierks A."/>
            <person name="Storesund J.E."/>
            <person name="Kallscheuer N."/>
            <person name="Luecker S."/>
            <person name="Lage O.M."/>
            <person name="Pohl T."/>
            <person name="Merkel B.J."/>
            <person name="Hornburger P."/>
            <person name="Mueller R.-W."/>
            <person name="Bruemmer F."/>
            <person name="Labrenz M."/>
            <person name="Spormann A.M."/>
            <person name="Op den Camp H."/>
            <person name="Overmann J."/>
            <person name="Amann R."/>
            <person name="Jetten M.S.M."/>
            <person name="Mascher T."/>
            <person name="Medema M.H."/>
            <person name="Devos D.P."/>
            <person name="Kaster A.-K."/>
            <person name="Ovreas L."/>
            <person name="Rohde M."/>
            <person name="Galperin M.Y."/>
            <person name="Jogler C."/>
        </authorList>
    </citation>
    <scope>NUCLEOTIDE SEQUENCE [LARGE SCALE GENOMIC DNA]</scope>
    <source>
        <strain evidence="2 3">Pr1d</strain>
    </source>
</reference>
<dbReference type="KEGG" id="bgok:Pr1d_38300"/>
<protein>
    <recommendedName>
        <fullName evidence="1">Transglutaminase-like domain-containing protein</fullName>
    </recommendedName>
</protein>
<gene>
    <name evidence="2" type="ORF">Pr1d_38300</name>
</gene>
<name>A0A5B9QHQ5_9BACT</name>
<accession>A0A5B9QHQ5</accession>
<dbReference type="AlphaFoldDB" id="A0A5B9QHQ5"/>
<dbReference type="PANTHER" id="PTHR33490">
    <property type="entry name" value="BLR5614 PROTEIN-RELATED"/>
    <property type="match status" value="1"/>
</dbReference>
<organism evidence="2 3">
    <name type="scientific">Bythopirellula goksoeyrii</name>
    <dbReference type="NCBI Taxonomy" id="1400387"/>
    <lineage>
        <taxon>Bacteria</taxon>
        <taxon>Pseudomonadati</taxon>
        <taxon>Planctomycetota</taxon>
        <taxon>Planctomycetia</taxon>
        <taxon>Pirellulales</taxon>
        <taxon>Lacipirellulaceae</taxon>
        <taxon>Bythopirellula</taxon>
    </lineage>
</organism>
<keyword evidence="3" id="KW-1185">Reference proteome</keyword>
<dbReference type="EMBL" id="CP042913">
    <property type="protein sequence ID" value="QEG36516.1"/>
    <property type="molecule type" value="Genomic_DNA"/>
</dbReference>
<evidence type="ECO:0000259" key="1">
    <source>
        <dbReference type="SMART" id="SM00460"/>
    </source>
</evidence>
<dbReference type="Pfam" id="PF08379">
    <property type="entry name" value="Bact_transglu_N"/>
    <property type="match status" value="1"/>
</dbReference>
<dbReference type="Gene3D" id="3.10.620.30">
    <property type="match status" value="1"/>
</dbReference>
<feature type="domain" description="Transglutaminase-like" evidence="1">
    <location>
        <begin position="176"/>
        <end position="246"/>
    </location>
</feature>
<proteinExistence type="predicted"/>
<dbReference type="SUPFAM" id="SSF54001">
    <property type="entry name" value="Cysteine proteinases"/>
    <property type="match status" value="1"/>
</dbReference>
<dbReference type="SMART" id="SM00460">
    <property type="entry name" value="TGc"/>
    <property type="match status" value="1"/>
</dbReference>
<dbReference type="Pfam" id="PF01841">
    <property type="entry name" value="Transglut_core"/>
    <property type="match status" value="1"/>
</dbReference>